<evidence type="ECO:0000256" key="1">
    <source>
        <dbReference type="SAM" id="MobiDB-lite"/>
    </source>
</evidence>
<dbReference type="Proteomes" id="UP000184114">
    <property type="component" value="Unassembled WGS sequence"/>
</dbReference>
<name>A0A1M4W6Y7_9FIRM</name>
<evidence type="ECO:0000313" key="3">
    <source>
        <dbReference type="Proteomes" id="UP000184114"/>
    </source>
</evidence>
<organism evidence="2 3">
    <name type="scientific">Tissierella praeacuta DSM 18095</name>
    <dbReference type="NCBI Taxonomy" id="1123404"/>
    <lineage>
        <taxon>Bacteria</taxon>
        <taxon>Bacillati</taxon>
        <taxon>Bacillota</taxon>
        <taxon>Tissierellia</taxon>
        <taxon>Tissierellales</taxon>
        <taxon>Tissierellaceae</taxon>
        <taxon>Tissierella</taxon>
    </lineage>
</organism>
<feature type="region of interest" description="Disordered" evidence="1">
    <location>
        <begin position="22"/>
        <end position="44"/>
    </location>
</feature>
<reference evidence="3" key="1">
    <citation type="submission" date="2016-11" db="EMBL/GenBank/DDBJ databases">
        <authorList>
            <person name="Varghese N."/>
            <person name="Submissions S."/>
        </authorList>
    </citation>
    <scope>NUCLEOTIDE SEQUENCE [LARGE SCALE GENOMIC DNA]</scope>
    <source>
        <strain evidence="3">DSM 18095</strain>
    </source>
</reference>
<evidence type="ECO:0000313" key="2">
    <source>
        <dbReference type="EMBL" id="SHE77031.1"/>
    </source>
</evidence>
<sequence>MIPCSEKCVYAEDGLCALDTVTPPSNTPTKDCPYFTKKEKKEDS</sequence>
<proteinExistence type="predicted"/>
<keyword evidence="3" id="KW-1185">Reference proteome</keyword>
<gene>
    <name evidence="2" type="ORF">SAMN02745784_01766</name>
</gene>
<protein>
    <recommendedName>
        <fullName evidence="4">DUF1540 domain-containing protein</fullName>
    </recommendedName>
</protein>
<dbReference type="EMBL" id="FQTY01000006">
    <property type="protein sequence ID" value="SHE77031.1"/>
    <property type="molecule type" value="Genomic_DNA"/>
</dbReference>
<evidence type="ECO:0008006" key="4">
    <source>
        <dbReference type="Google" id="ProtNLM"/>
    </source>
</evidence>
<dbReference type="AlphaFoldDB" id="A0A1M4W6Y7"/>
<dbReference type="STRING" id="1123404.SAMN02745784_01766"/>
<accession>A0A1M4W6Y7</accession>